<dbReference type="AlphaFoldDB" id="A0A9J5WLB6"/>
<evidence type="ECO:0000313" key="1">
    <source>
        <dbReference type="EMBL" id="KAG5575824.1"/>
    </source>
</evidence>
<reference evidence="1 2" key="1">
    <citation type="submission" date="2020-09" db="EMBL/GenBank/DDBJ databases">
        <title>De no assembly of potato wild relative species, Solanum commersonii.</title>
        <authorList>
            <person name="Cho K."/>
        </authorList>
    </citation>
    <scope>NUCLEOTIDE SEQUENCE [LARGE SCALE GENOMIC DNA]</scope>
    <source>
        <strain evidence="1">LZ3.2</strain>
        <tissue evidence="1">Leaf</tissue>
    </source>
</reference>
<keyword evidence="2" id="KW-1185">Reference proteome</keyword>
<sequence length="78" mass="8785">MLFKPLCCTGYRTSAKNDWEIARKKSLAADGSYLWTRLLKYIKTDGRARPALKGSGVWGGGGQDLINSKELFLQIEYK</sequence>
<dbReference type="EMBL" id="JACXVP010000011">
    <property type="protein sequence ID" value="KAG5575824.1"/>
    <property type="molecule type" value="Genomic_DNA"/>
</dbReference>
<name>A0A9J5WLB6_SOLCO</name>
<organism evidence="1 2">
    <name type="scientific">Solanum commersonii</name>
    <name type="common">Commerson's wild potato</name>
    <name type="synonym">Commerson's nightshade</name>
    <dbReference type="NCBI Taxonomy" id="4109"/>
    <lineage>
        <taxon>Eukaryota</taxon>
        <taxon>Viridiplantae</taxon>
        <taxon>Streptophyta</taxon>
        <taxon>Embryophyta</taxon>
        <taxon>Tracheophyta</taxon>
        <taxon>Spermatophyta</taxon>
        <taxon>Magnoliopsida</taxon>
        <taxon>eudicotyledons</taxon>
        <taxon>Gunneridae</taxon>
        <taxon>Pentapetalae</taxon>
        <taxon>asterids</taxon>
        <taxon>lamiids</taxon>
        <taxon>Solanales</taxon>
        <taxon>Solanaceae</taxon>
        <taxon>Solanoideae</taxon>
        <taxon>Solaneae</taxon>
        <taxon>Solanum</taxon>
    </lineage>
</organism>
<feature type="non-terminal residue" evidence="1">
    <location>
        <position position="78"/>
    </location>
</feature>
<gene>
    <name evidence="1" type="ORF">H5410_055958</name>
</gene>
<comment type="caution">
    <text evidence="1">The sequence shown here is derived from an EMBL/GenBank/DDBJ whole genome shotgun (WGS) entry which is preliminary data.</text>
</comment>
<accession>A0A9J5WLB6</accession>
<evidence type="ECO:0000313" key="2">
    <source>
        <dbReference type="Proteomes" id="UP000824120"/>
    </source>
</evidence>
<dbReference type="Proteomes" id="UP000824120">
    <property type="component" value="Chromosome 11"/>
</dbReference>
<proteinExistence type="predicted"/>
<protein>
    <submittedName>
        <fullName evidence="1">Uncharacterized protein</fullName>
    </submittedName>
</protein>